<proteinExistence type="inferred from homology"/>
<dbReference type="SUPFAM" id="SSF56112">
    <property type="entry name" value="Protein kinase-like (PK-like)"/>
    <property type="match status" value="1"/>
</dbReference>
<accession>A0A430AQ00</accession>
<dbReference type="Pfam" id="PF01636">
    <property type="entry name" value="APH"/>
    <property type="match status" value="1"/>
</dbReference>
<dbReference type="OrthoDB" id="2706791at2"/>
<gene>
    <name evidence="3" type="ORF">CBF28_13920</name>
</gene>
<feature type="domain" description="Aminoglycoside phosphotransferase" evidence="2">
    <location>
        <begin position="26"/>
        <end position="251"/>
    </location>
</feature>
<keyword evidence="4" id="KW-1185">Reference proteome</keyword>
<comment type="caution">
    <text evidence="3">The sequence shown here is derived from an EMBL/GenBank/DDBJ whole genome shotgun (WGS) entry which is preliminary data.</text>
</comment>
<dbReference type="RefSeq" id="WP_126796260.1">
    <property type="nucleotide sequence ID" value="NZ_CP060720.1"/>
</dbReference>
<dbReference type="PANTHER" id="PTHR21064:SF6">
    <property type="entry name" value="AMINOGLYCOSIDE PHOSPHOTRANSFERASE DOMAIN-CONTAINING PROTEIN"/>
    <property type="match status" value="1"/>
</dbReference>
<evidence type="ECO:0000313" key="4">
    <source>
        <dbReference type="Proteomes" id="UP000288028"/>
    </source>
</evidence>
<dbReference type="PANTHER" id="PTHR21064">
    <property type="entry name" value="AMINOGLYCOSIDE PHOSPHOTRANSFERASE DOMAIN-CONTAINING PROTEIN-RELATED"/>
    <property type="match status" value="1"/>
</dbReference>
<dbReference type="AlphaFoldDB" id="A0A430AQ00"/>
<comment type="similarity">
    <text evidence="1">Belongs to the pseudomonas-type ThrB family.</text>
</comment>
<sequence>MTHQHILKAFNFETHDTLHSIYPYSPVYKIKKESQSYVIKQTRSSIEESNHVALFLERLNQLGIQIVTPVKLDVNNPLEIDEEVWTVYPFIDGQKYTGTDQQIVEAGKLLGSIHALSSSNNKESLSVYEEYAFEEKDIQDDFSIIETHLKSEEKKQINSIKNSIPRLIKQQEILRTLNLPKVATPYDFKADNLIYQTDNTPYLIDPDNAIFIPRIFDLALTLLLFHNVLESAPKTTWTPDKWELFLEGYKQYVTLTKEEINYFPMAAEHLFIDEVVWLMADFDDGWRNNRQRNFFLSIFTLLEHLNNYSL</sequence>
<protein>
    <recommendedName>
        <fullName evidence="2">Aminoglycoside phosphotransferase domain-containing protein</fullName>
    </recommendedName>
</protein>
<dbReference type="Proteomes" id="UP000288028">
    <property type="component" value="Unassembled WGS sequence"/>
</dbReference>
<dbReference type="InterPro" id="IPR050249">
    <property type="entry name" value="Pseudomonas-type_ThrB"/>
</dbReference>
<dbReference type="Gene3D" id="3.90.1200.10">
    <property type="match status" value="1"/>
</dbReference>
<dbReference type="GeneID" id="95581528"/>
<evidence type="ECO:0000313" key="3">
    <source>
        <dbReference type="EMBL" id="RSU10189.1"/>
    </source>
</evidence>
<evidence type="ECO:0000256" key="1">
    <source>
        <dbReference type="ARBA" id="ARBA00038240"/>
    </source>
</evidence>
<dbReference type="InterPro" id="IPR002575">
    <property type="entry name" value="Aminoglycoside_PTrfase"/>
</dbReference>
<dbReference type="InterPro" id="IPR011009">
    <property type="entry name" value="Kinase-like_dom_sf"/>
</dbReference>
<dbReference type="EMBL" id="NGKB01000019">
    <property type="protein sequence ID" value="RSU10189.1"/>
    <property type="molecule type" value="Genomic_DNA"/>
</dbReference>
<evidence type="ECO:0000259" key="2">
    <source>
        <dbReference type="Pfam" id="PF01636"/>
    </source>
</evidence>
<reference evidence="3 4" key="1">
    <citation type="submission" date="2017-05" db="EMBL/GenBank/DDBJ databases">
        <title>Vagococcus spp. assemblies.</title>
        <authorList>
            <person name="Gulvik C.A."/>
        </authorList>
    </citation>
    <scope>NUCLEOTIDE SEQUENCE [LARGE SCALE GENOMIC DNA]</scope>
    <source>
        <strain evidence="3 4">SS1714</strain>
    </source>
</reference>
<name>A0A430AQ00_9ENTE</name>
<organism evidence="3 4">
    <name type="scientific">Vagococcus carniphilus</name>
    <dbReference type="NCBI Taxonomy" id="218144"/>
    <lineage>
        <taxon>Bacteria</taxon>
        <taxon>Bacillati</taxon>
        <taxon>Bacillota</taxon>
        <taxon>Bacilli</taxon>
        <taxon>Lactobacillales</taxon>
        <taxon>Enterococcaceae</taxon>
        <taxon>Vagococcus</taxon>
    </lineage>
</organism>
<dbReference type="GO" id="GO:0019202">
    <property type="term" value="F:amino acid kinase activity"/>
    <property type="evidence" value="ECO:0007669"/>
    <property type="project" value="TreeGrafter"/>
</dbReference>